<reference evidence="1" key="2">
    <citation type="submission" date="2021-04" db="EMBL/GenBank/DDBJ databases">
        <authorList>
            <person name="Karlyshev A.V."/>
        </authorList>
    </citation>
    <scope>NUCLEOTIDE SEQUENCE</scope>
    <source>
        <strain evidence="1">LMG 29479</strain>
    </source>
</reference>
<reference evidence="2 3" key="1">
    <citation type="journal article" date="2021" name="Microbiol. Resour. Announc.">
        <title>Draft Genome Sequence of Coralloluteibacterium stylophorae LMG 29479T.</title>
        <authorList>
            <person name="Karlyshev A.V."/>
            <person name="Kudryashova E.B."/>
            <person name="Ariskina E.V."/>
            <person name="Conroy A.P."/>
            <person name="Abidueva E.Y."/>
        </authorList>
    </citation>
    <scope>NUCLEOTIDE SEQUENCE [LARGE SCALE GENOMIC DNA]</scope>
    <source>
        <strain evidence="2 3">LMG 29479</strain>
    </source>
</reference>
<dbReference type="RefSeq" id="WP_211928257.1">
    <property type="nucleotide sequence ID" value="NZ_JAGQFT020000002.1"/>
</dbReference>
<dbReference type="Gene3D" id="2.60.120.620">
    <property type="entry name" value="q2cbj1_9rhob like domain"/>
    <property type="match status" value="1"/>
</dbReference>
<proteinExistence type="predicted"/>
<evidence type="ECO:0000313" key="1">
    <source>
        <dbReference type="EMBL" id="MBR0564430.1"/>
    </source>
</evidence>
<comment type="caution">
    <text evidence="1">The sequence shown here is derived from an EMBL/GenBank/DDBJ whole genome shotgun (WGS) entry which is preliminary data.</text>
</comment>
<evidence type="ECO:0000313" key="2">
    <source>
        <dbReference type="EMBL" id="MBS7456069.1"/>
    </source>
</evidence>
<evidence type="ECO:0008006" key="4">
    <source>
        <dbReference type="Google" id="ProtNLM"/>
    </source>
</evidence>
<protein>
    <recommendedName>
        <fullName evidence="4">2OG-Fe(II) oxygenase</fullName>
    </recommendedName>
</protein>
<organism evidence="1">
    <name type="scientific">Coralloluteibacterium stylophorae</name>
    <dbReference type="NCBI Taxonomy" id="1776034"/>
    <lineage>
        <taxon>Bacteria</taxon>
        <taxon>Pseudomonadati</taxon>
        <taxon>Pseudomonadota</taxon>
        <taxon>Gammaproteobacteria</taxon>
        <taxon>Lysobacterales</taxon>
        <taxon>Lysobacteraceae</taxon>
        <taxon>Coralloluteibacterium</taxon>
    </lineage>
</organism>
<dbReference type="AlphaFoldDB" id="A0A8J7VW91"/>
<evidence type="ECO:0000313" key="3">
    <source>
        <dbReference type="Proteomes" id="UP000675747"/>
    </source>
</evidence>
<dbReference type="Pfam" id="PF13759">
    <property type="entry name" value="2OG-FeII_Oxy_5"/>
    <property type="match status" value="1"/>
</dbReference>
<dbReference type="Proteomes" id="UP000675747">
    <property type="component" value="Unassembled WGS sequence"/>
</dbReference>
<dbReference type="EMBL" id="JAGQFT010000339">
    <property type="protein sequence ID" value="MBR0564430.1"/>
    <property type="molecule type" value="Genomic_DNA"/>
</dbReference>
<accession>A0A8J7VW91</accession>
<sequence length="219" mass="25023">MIEPNIYPPFAVPFADAMHPEATALNAQLKALLLQRESEGGFGNPNPSLPQQRGVFESDFTLFAWQEPAIQRLREFCWSVLGRTVQHLNGYDDGQMRRLQIFSHTWYHVTRRGGFTITHTHPMASWSGVYCVSPGEEVPDQPESGVLRFHNPHGYSNMFLDAGNARLAMPYQHGTWNLRFKGGQLVLFPSWVQHEVLPFFGNDERITVAFNCWFQMRGA</sequence>
<dbReference type="EMBL" id="JAGQFT020000002">
    <property type="protein sequence ID" value="MBS7456069.1"/>
    <property type="molecule type" value="Genomic_DNA"/>
</dbReference>
<name>A0A8J7VW91_9GAMM</name>
<keyword evidence="3" id="KW-1185">Reference proteome</keyword>
<gene>
    <name evidence="2" type="ORF">KB893_002825</name>
    <name evidence="1" type="ORF">KB893_18305</name>
</gene>
<dbReference type="InterPro" id="IPR012668">
    <property type="entry name" value="CHP02466"/>
</dbReference>